<proteinExistence type="predicted"/>
<dbReference type="VEuPathDB" id="FungiDB:CPSG_06106"/>
<dbReference type="Proteomes" id="UP000002497">
    <property type="component" value="Unassembled WGS sequence"/>
</dbReference>
<reference evidence="2" key="2">
    <citation type="submission" date="2010-03" db="EMBL/GenBank/DDBJ databases">
        <title>The genome sequence of Coccidioides posadasii strain Silveira.</title>
        <authorList>
            <consortium name="The Broad Institute Genome Sequencing Center for Infectious Disease"/>
            <person name="Neafsey D."/>
            <person name="Orbach M."/>
            <person name="Henn M.R."/>
            <person name="Cole G.T."/>
            <person name="Galgiani J."/>
            <person name="Gardner M.J."/>
            <person name="Kirkland T.N."/>
            <person name="Taylor J.W."/>
            <person name="Young S.K."/>
            <person name="Zeng Q."/>
            <person name="Koehrsen M."/>
            <person name="Alvarado L."/>
            <person name="Berlin A."/>
            <person name="Borenstein D."/>
            <person name="Chapman S.B."/>
            <person name="Chen Z."/>
            <person name="Engels R."/>
            <person name="Freedman E."/>
            <person name="Gellesch M."/>
            <person name="Goldberg J."/>
            <person name="Griggs A."/>
            <person name="Gujja S."/>
            <person name="Heilman E."/>
            <person name="Heiman D."/>
            <person name="Howarth C."/>
            <person name="Jen D."/>
            <person name="Larson L."/>
            <person name="Mehta T."/>
            <person name="Neiman D."/>
            <person name="Park D."/>
            <person name="Pearson M."/>
            <person name="Richards J."/>
            <person name="Roberts A."/>
            <person name="Saif S."/>
            <person name="Shea T."/>
            <person name="Shenoy N."/>
            <person name="Sisk P."/>
            <person name="Stolte C."/>
            <person name="Sykes S."/>
            <person name="Walk T."/>
            <person name="White J."/>
            <person name="Yandava C."/>
            <person name="Haas B."/>
            <person name="Nusbaum C."/>
            <person name="Birren B."/>
        </authorList>
    </citation>
    <scope>NUCLEOTIDE SEQUENCE [LARGE SCALE GENOMIC DNA]</scope>
    <source>
        <strain evidence="2">RMSCC 757 / Silveira</strain>
    </source>
</reference>
<dbReference type="HOGENOM" id="CLU_2454582_0_0_1"/>
<organism evidence="2">
    <name type="scientific">Coccidioides posadasii (strain RMSCC 757 / Silveira)</name>
    <name type="common">Valley fever fungus</name>
    <dbReference type="NCBI Taxonomy" id="443226"/>
    <lineage>
        <taxon>Eukaryota</taxon>
        <taxon>Fungi</taxon>
        <taxon>Dikarya</taxon>
        <taxon>Ascomycota</taxon>
        <taxon>Pezizomycotina</taxon>
        <taxon>Eurotiomycetes</taxon>
        <taxon>Eurotiomycetidae</taxon>
        <taxon>Onygenales</taxon>
        <taxon>Onygenaceae</taxon>
        <taxon>Coccidioides</taxon>
    </lineage>
</organism>
<evidence type="ECO:0000313" key="1">
    <source>
        <dbReference type="EMBL" id="EFW17663.1"/>
    </source>
</evidence>
<dbReference type="AlphaFoldDB" id="E9D8F4"/>
<protein>
    <submittedName>
        <fullName evidence="1">Predicted protein</fullName>
    </submittedName>
</protein>
<gene>
    <name evidence="1" type="ORF">CPSG_06106</name>
</gene>
<evidence type="ECO:0000313" key="2">
    <source>
        <dbReference type="Proteomes" id="UP000002497"/>
    </source>
</evidence>
<sequence length="89" mass="10161">MTHELVGFGMHVSADIKYVTLYIETIAAFPNHGSREFRYTLCGEGWVRKQDRRRWSKGPFRIQMLSADKGTEEAKGITLPAFVVVNLDD</sequence>
<keyword evidence="2" id="KW-1185">Reference proteome</keyword>
<dbReference type="EMBL" id="GL636494">
    <property type="protein sequence ID" value="EFW17663.1"/>
    <property type="molecule type" value="Genomic_DNA"/>
</dbReference>
<accession>E9D8F4</accession>
<name>E9D8F4_COCPS</name>
<reference evidence="2" key="1">
    <citation type="journal article" date="2010" name="Genome Res.">
        <title>Population genomic sequencing of Coccidioides fungi reveals recent hybridization and transposon control.</title>
        <authorList>
            <person name="Neafsey D.E."/>
            <person name="Barker B.M."/>
            <person name="Sharpton T.J."/>
            <person name="Stajich J.E."/>
            <person name="Park D.J."/>
            <person name="Whiston E."/>
            <person name="Hung C.-Y."/>
            <person name="McMahan C."/>
            <person name="White J."/>
            <person name="Sykes S."/>
            <person name="Heiman D."/>
            <person name="Young S."/>
            <person name="Zeng Q."/>
            <person name="Abouelleil A."/>
            <person name="Aftuck L."/>
            <person name="Bessette D."/>
            <person name="Brown A."/>
            <person name="FitzGerald M."/>
            <person name="Lui A."/>
            <person name="Macdonald J.P."/>
            <person name="Priest M."/>
            <person name="Orbach M.J."/>
            <person name="Galgiani J.N."/>
            <person name="Kirkland T.N."/>
            <person name="Cole G.T."/>
            <person name="Birren B.W."/>
            <person name="Henn M.R."/>
            <person name="Taylor J.W."/>
            <person name="Rounsley S.D."/>
        </authorList>
    </citation>
    <scope>NUCLEOTIDE SEQUENCE [LARGE SCALE GENOMIC DNA]</scope>
    <source>
        <strain evidence="2">RMSCC 757 / Silveira</strain>
    </source>
</reference>